<keyword evidence="1" id="KW-0472">Membrane</keyword>
<proteinExistence type="predicted"/>
<feature type="transmembrane region" description="Helical" evidence="1">
    <location>
        <begin position="9"/>
        <end position="28"/>
    </location>
</feature>
<organism evidence="2 3">
    <name type="scientific">Microbacterium azadirachtae</name>
    <dbReference type="NCBI Taxonomy" id="582680"/>
    <lineage>
        <taxon>Bacteria</taxon>
        <taxon>Bacillati</taxon>
        <taxon>Actinomycetota</taxon>
        <taxon>Actinomycetes</taxon>
        <taxon>Micrococcales</taxon>
        <taxon>Microbacteriaceae</taxon>
        <taxon>Microbacterium</taxon>
    </lineage>
</organism>
<name>A0A0F0LNW5_9MICO</name>
<sequence length="112" mass="12022">MNRYLLSRILAIVAIILIVAGVVTFVLAKVLDWSSIGTTIGIVMSWLPAAVIALAFLVRAILPRKQSGPRPEDLSGAGETINDVYLGRVDSAPIMRSADEYSAFPPPNDTGR</sequence>
<dbReference type="PATRIC" id="fig|582680.6.peg.895"/>
<keyword evidence="1" id="KW-0812">Transmembrane</keyword>
<dbReference type="AlphaFoldDB" id="A0A0F0LNW5"/>
<accession>A0A0F0LNW5</accession>
<dbReference type="Proteomes" id="UP000033740">
    <property type="component" value="Unassembled WGS sequence"/>
</dbReference>
<feature type="transmembrane region" description="Helical" evidence="1">
    <location>
        <begin position="40"/>
        <end position="62"/>
    </location>
</feature>
<evidence type="ECO:0000313" key="3">
    <source>
        <dbReference type="Proteomes" id="UP000033740"/>
    </source>
</evidence>
<dbReference type="RefSeq" id="WP_045271006.1">
    <property type="nucleotide sequence ID" value="NZ_JYIX01000028.1"/>
</dbReference>
<comment type="caution">
    <text evidence="2">The sequence shown here is derived from an EMBL/GenBank/DDBJ whole genome shotgun (WGS) entry which is preliminary data.</text>
</comment>
<keyword evidence="1" id="KW-1133">Transmembrane helix</keyword>
<dbReference type="EMBL" id="JYIX01000028">
    <property type="protein sequence ID" value="KJL34384.1"/>
    <property type="molecule type" value="Genomic_DNA"/>
</dbReference>
<protein>
    <submittedName>
        <fullName evidence="2">Uncharacterized protein</fullName>
    </submittedName>
</protein>
<evidence type="ECO:0000313" key="2">
    <source>
        <dbReference type="EMBL" id="KJL34384.1"/>
    </source>
</evidence>
<evidence type="ECO:0000256" key="1">
    <source>
        <dbReference type="SAM" id="Phobius"/>
    </source>
</evidence>
<gene>
    <name evidence="2" type="ORF">RS86_00870</name>
</gene>
<keyword evidence="3" id="KW-1185">Reference proteome</keyword>
<reference evidence="2 3" key="1">
    <citation type="submission" date="2015-02" db="EMBL/GenBank/DDBJ databases">
        <title>Draft genome sequences of ten Microbacterium spp. with emphasis on heavy metal contaminated environments.</title>
        <authorList>
            <person name="Corretto E."/>
        </authorList>
    </citation>
    <scope>NUCLEOTIDE SEQUENCE [LARGE SCALE GENOMIC DNA]</scope>
    <source>
        <strain evidence="2 3">ARN176</strain>
    </source>
</reference>